<feature type="compositionally biased region" description="Pro residues" evidence="1">
    <location>
        <begin position="145"/>
        <end position="156"/>
    </location>
</feature>
<reference evidence="2 3" key="1">
    <citation type="submission" date="2019-09" db="EMBL/GenBank/DDBJ databases">
        <title>Isolation of a novel species in the genus Cupriavidus from patients with sepsis using whole genome sequencing.</title>
        <authorList>
            <person name="Kweon O.J."/>
            <person name="Lee M.-K."/>
        </authorList>
    </citation>
    <scope>NUCLEOTIDE SEQUENCE [LARGE SCALE GENOMIC DNA]</scope>
    <source>
        <strain evidence="2 3">MKL-01</strain>
    </source>
</reference>
<evidence type="ECO:0000313" key="2">
    <source>
        <dbReference type="EMBL" id="KAA6133206.1"/>
    </source>
</evidence>
<gene>
    <name evidence="2" type="ORF">F1599_01830</name>
</gene>
<keyword evidence="3" id="KW-1185">Reference proteome</keyword>
<evidence type="ECO:0000313" key="3">
    <source>
        <dbReference type="Proteomes" id="UP000324324"/>
    </source>
</evidence>
<feature type="compositionally biased region" description="Low complexity" evidence="1">
    <location>
        <begin position="88"/>
        <end position="109"/>
    </location>
</feature>
<dbReference type="AlphaFoldDB" id="A0A5M8BF54"/>
<feature type="region of interest" description="Disordered" evidence="1">
    <location>
        <begin position="86"/>
        <end position="156"/>
    </location>
</feature>
<organism evidence="2 3">
    <name type="scientific">Cupriavidus cauae</name>
    <dbReference type="NCBI Taxonomy" id="2608999"/>
    <lineage>
        <taxon>Bacteria</taxon>
        <taxon>Pseudomonadati</taxon>
        <taxon>Pseudomonadota</taxon>
        <taxon>Betaproteobacteria</taxon>
        <taxon>Burkholderiales</taxon>
        <taxon>Burkholderiaceae</taxon>
        <taxon>Cupriavidus</taxon>
    </lineage>
</organism>
<dbReference type="EMBL" id="VWRN01000006">
    <property type="protein sequence ID" value="KAA6133206.1"/>
    <property type="molecule type" value="Genomic_DNA"/>
</dbReference>
<proteinExistence type="predicted"/>
<accession>A0A5M8BF54</accession>
<sequence>MNLVLRPATFVRSLQRLLRLSLLPLLLALLPLHGWAGAGMPAGGTAVHGIESVEVAEVIEVIGAFDAVLASGTSAASAADVLGPLCDPAPDSSAPGPAPFADAGEAAPSGADLAEQLLLPSAPAMTDAGGRTGPPAYAALRLPEPDLPLLPRPPRG</sequence>
<evidence type="ECO:0000256" key="1">
    <source>
        <dbReference type="SAM" id="MobiDB-lite"/>
    </source>
</evidence>
<comment type="caution">
    <text evidence="2">The sequence shown here is derived from an EMBL/GenBank/DDBJ whole genome shotgun (WGS) entry which is preliminary data.</text>
</comment>
<name>A0A5M8BF54_9BURK</name>
<dbReference type="Proteomes" id="UP000324324">
    <property type="component" value="Unassembled WGS sequence"/>
</dbReference>
<protein>
    <submittedName>
        <fullName evidence="2">Uncharacterized protein</fullName>
    </submittedName>
</protein>